<evidence type="ECO:0000313" key="3">
    <source>
        <dbReference type="Proteomes" id="UP000283269"/>
    </source>
</evidence>
<accession>A0A409WZH9</accession>
<reference evidence="2 3" key="1">
    <citation type="journal article" date="2018" name="Evol. Lett.">
        <title>Horizontal gene cluster transfer increased hallucinogenic mushroom diversity.</title>
        <authorList>
            <person name="Reynolds H.T."/>
            <person name="Vijayakumar V."/>
            <person name="Gluck-Thaler E."/>
            <person name="Korotkin H.B."/>
            <person name="Matheny P.B."/>
            <person name="Slot J.C."/>
        </authorList>
    </citation>
    <scope>NUCLEOTIDE SEQUENCE [LARGE SCALE GENOMIC DNA]</scope>
    <source>
        <strain evidence="2 3">2631</strain>
    </source>
</reference>
<comment type="caution">
    <text evidence="2">The sequence shown here is derived from an EMBL/GenBank/DDBJ whole genome shotgun (WGS) entry which is preliminary data.</text>
</comment>
<feature type="region of interest" description="Disordered" evidence="1">
    <location>
        <begin position="80"/>
        <end position="101"/>
    </location>
</feature>
<evidence type="ECO:0000256" key="1">
    <source>
        <dbReference type="SAM" id="MobiDB-lite"/>
    </source>
</evidence>
<evidence type="ECO:0000313" key="2">
    <source>
        <dbReference type="EMBL" id="PPQ83907.1"/>
    </source>
</evidence>
<dbReference type="Proteomes" id="UP000283269">
    <property type="component" value="Unassembled WGS sequence"/>
</dbReference>
<gene>
    <name evidence="2" type="ORF">CVT25_000701</name>
</gene>
<keyword evidence="3" id="KW-1185">Reference proteome</keyword>
<feature type="region of interest" description="Disordered" evidence="1">
    <location>
        <begin position="1"/>
        <end position="23"/>
    </location>
</feature>
<dbReference type="EMBL" id="NHYD01002951">
    <property type="protein sequence ID" value="PPQ83907.1"/>
    <property type="molecule type" value="Genomic_DNA"/>
</dbReference>
<sequence>MVLQIFPRKTRSSSVPDELKETAASPCERGRILKVADSRSRLLPGAFSTIMDGKIPGTGLSPKAAYIEEGVLKCESLKLKRKPGGISPEPRKGSGERSTPG</sequence>
<organism evidence="2 3">
    <name type="scientific">Psilocybe cyanescens</name>
    <dbReference type="NCBI Taxonomy" id="93625"/>
    <lineage>
        <taxon>Eukaryota</taxon>
        <taxon>Fungi</taxon>
        <taxon>Dikarya</taxon>
        <taxon>Basidiomycota</taxon>
        <taxon>Agaricomycotina</taxon>
        <taxon>Agaricomycetes</taxon>
        <taxon>Agaricomycetidae</taxon>
        <taxon>Agaricales</taxon>
        <taxon>Agaricineae</taxon>
        <taxon>Strophariaceae</taxon>
        <taxon>Psilocybe</taxon>
    </lineage>
</organism>
<proteinExistence type="predicted"/>
<protein>
    <submittedName>
        <fullName evidence="2">Uncharacterized protein</fullName>
    </submittedName>
</protein>
<name>A0A409WZH9_PSICY</name>
<dbReference type="AlphaFoldDB" id="A0A409WZH9"/>
<dbReference type="InParanoid" id="A0A409WZH9"/>